<evidence type="ECO:0000256" key="9">
    <source>
        <dbReference type="PIRSR" id="PIRSR000485-1"/>
    </source>
</evidence>
<keyword evidence="7 10" id="KW-0460">Magnesium</keyword>
<dbReference type="InterPro" id="IPR035584">
    <property type="entry name" value="PurF_N"/>
</dbReference>
<evidence type="ECO:0000259" key="12">
    <source>
        <dbReference type="PROSITE" id="PS51278"/>
    </source>
</evidence>
<keyword evidence="7" id="KW-0004">4Fe-4S</keyword>
<dbReference type="SUPFAM" id="SSF56235">
    <property type="entry name" value="N-terminal nucleophile aminohydrolases (Ntn hydrolases)"/>
    <property type="match status" value="1"/>
</dbReference>
<dbReference type="EC" id="2.4.2.14" evidence="7"/>
<proteinExistence type="inferred from homology"/>
<comment type="function">
    <text evidence="7">Catalyzes the formation of phosphoribosylamine from phosphoribosylpyrophosphate (PRPP) and glutamine.</text>
</comment>
<dbReference type="Pfam" id="PF00156">
    <property type="entry name" value="Pribosyltran"/>
    <property type="match status" value="1"/>
</dbReference>
<dbReference type="CDD" id="cd00715">
    <property type="entry name" value="GPATase_N"/>
    <property type="match status" value="1"/>
</dbReference>
<dbReference type="NCBIfam" id="TIGR01134">
    <property type="entry name" value="purF"/>
    <property type="match status" value="1"/>
</dbReference>
<evidence type="ECO:0000256" key="7">
    <source>
        <dbReference type="HAMAP-Rule" id="MF_01931"/>
    </source>
</evidence>
<evidence type="ECO:0000313" key="14">
    <source>
        <dbReference type="Proteomes" id="UP000823597"/>
    </source>
</evidence>
<keyword evidence="7 11" id="KW-0411">Iron-sulfur</keyword>
<dbReference type="GO" id="GO:0004044">
    <property type="term" value="F:amidophosphoribosyltransferase activity"/>
    <property type="evidence" value="ECO:0007669"/>
    <property type="project" value="UniProtKB-UniRule"/>
</dbReference>
<dbReference type="HAMAP" id="MF_01931">
    <property type="entry name" value="PurF"/>
    <property type="match status" value="1"/>
</dbReference>
<evidence type="ECO:0000256" key="1">
    <source>
        <dbReference type="ARBA" id="ARBA00005209"/>
    </source>
</evidence>
<feature type="binding site" evidence="7 11">
    <location>
        <position position="273"/>
    </location>
    <ligand>
        <name>[4Fe-4S] cluster</name>
        <dbReference type="ChEBI" id="CHEBI:49883"/>
    </ligand>
</feature>
<evidence type="ECO:0000256" key="8">
    <source>
        <dbReference type="PIRNR" id="PIRNR000485"/>
    </source>
</evidence>
<dbReference type="GO" id="GO:0009113">
    <property type="term" value="P:purine nucleobase biosynthetic process"/>
    <property type="evidence" value="ECO:0007669"/>
    <property type="project" value="UniProtKB-UniRule"/>
</dbReference>
<comment type="similarity">
    <text evidence="2 7 8">In the C-terminal section; belongs to the purine/pyrimidine phosphoribosyltransferase family.</text>
</comment>
<comment type="cofactor">
    <cofactor evidence="7 10">
        <name>Mg(2+)</name>
        <dbReference type="ChEBI" id="CHEBI:18420"/>
    </cofactor>
    <text evidence="7 10">Binds 1 Mg(2+) ion per subunit.</text>
</comment>
<name>A0A9D9I1R0_9BACT</name>
<feature type="binding site" evidence="7 11">
    <location>
        <position position="419"/>
    </location>
    <ligand>
        <name>[4Fe-4S] cluster</name>
        <dbReference type="ChEBI" id="CHEBI:49883"/>
    </ligand>
</feature>
<dbReference type="PIRSF" id="PIRSF000485">
    <property type="entry name" value="Amd_phspho_trans"/>
    <property type="match status" value="1"/>
</dbReference>
<gene>
    <name evidence="7" type="primary">purF</name>
    <name evidence="13" type="ORF">IAB93_00195</name>
</gene>
<keyword evidence="3 7" id="KW-0328">Glycosyltransferase</keyword>
<comment type="pathway">
    <text evidence="1 7 8">Purine metabolism; IMP biosynthesis via de novo pathway; N(1)-(5-phospho-D-ribosyl)glycinamide from 5-phospho-alpha-D-ribose 1-diphosphate: step 1/2.</text>
</comment>
<feature type="binding site" evidence="7 11">
    <location>
        <position position="471"/>
    </location>
    <ligand>
        <name>[4Fe-4S] cluster</name>
        <dbReference type="ChEBI" id="CHEBI:49883"/>
    </ligand>
</feature>
<evidence type="ECO:0000256" key="5">
    <source>
        <dbReference type="ARBA" id="ARBA00022755"/>
    </source>
</evidence>
<feature type="binding site" evidence="7 10">
    <location>
        <position position="383"/>
    </location>
    <ligand>
        <name>Mg(2+)</name>
        <dbReference type="ChEBI" id="CHEBI:18420"/>
    </ligand>
</feature>
<accession>A0A9D9I1R0</accession>
<dbReference type="SUPFAM" id="SSF53271">
    <property type="entry name" value="PRTase-like"/>
    <property type="match status" value="1"/>
</dbReference>
<organism evidence="13 14">
    <name type="scientific">Candidatus Merdivivens pullistercoris</name>
    <dbReference type="NCBI Taxonomy" id="2840873"/>
    <lineage>
        <taxon>Bacteria</taxon>
        <taxon>Pseudomonadati</taxon>
        <taxon>Bacteroidota</taxon>
        <taxon>Bacteroidia</taxon>
        <taxon>Bacteroidales</taxon>
        <taxon>Muribaculaceae</taxon>
        <taxon>Muribaculaceae incertae sedis</taxon>
        <taxon>Candidatus Merdivivens</taxon>
    </lineage>
</organism>
<dbReference type="PROSITE" id="PS51278">
    <property type="entry name" value="GATASE_TYPE_2"/>
    <property type="match status" value="1"/>
</dbReference>
<dbReference type="InterPro" id="IPR017932">
    <property type="entry name" value="GATase_2_dom"/>
</dbReference>
<sequence length="489" mass="54008">MGKVIEGYSEILERLKGEYAPEPCGAGFPDGEEIHEECGVFGVYNIKDAAQFVYYGLHSLQHRGQEACGIVTADGDRLLCKKDEGLVIEVFNQDNLAKLHGDKAIGHVRYSTAGGGGYDNVQPFVFHHHTGNFAVAHNGNIVNSTLLRRYLEKQGSLFHSTSDSEIIAHLIKKESSSEARIDAIMDALNMIEGGFAFVILTPNRLYACRDKYGLRPLSIARLGDGYAVSSETCAFDIIGAEYIRDVEPGEIVCIDDKGIRSNHFSNFKRHKMCAMEYIYFARPDSTIEGCNVHAFRKESGRILYREAPVEADIVVGVPDSSLSAAIGYSEASGIPYEMGLIKNRYIGRTFIQPSQELRENGVRLKLSSLKDIVRGKRVVLIDDSIVRGTTSRRIVRMLKDSGAVEVHVRIASPLYAYPCFYGVDTSTRKELIGSSHTVEEIRDIIGADSLAYLSTEGLLAAGRRSDLCMACFDGNYPTELYDNAAQLEL</sequence>
<dbReference type="Gene3D" id="3.40.50.2020">
    <property type="match status" value="1"/>
</dbReference>
<feature type="domain" description="Glutamine amidotransferase type-2" evidence="12">
    <location>
        <begin position="38"/>
        <end position="257"/>
    </location>
</feature>
<feature type="binding site" evidence="7 10">
    <location>
        <position position="320"/>
    </location>
    <ligand>
        <name>Mg(2+)</name>
        <dbReference type="ChEBI" id="CHEBI:18420"/>
    </ligand>
</feature>
<dbReference type="CDD" id="cd06223">
    <property type="entry name" value="PRTases_typeI"/>
    <property type="match status" value="1"/>
</dbReference>
<protein>
    <recommendedName>
        <fullName evidence="7">Amidophosphoribosyltransferase</fullName>
        <shortName evidence="7">ATase</shortName>
        <ecNumber evidence="7">2.4.2.14</ecNumber>
    </recommendedName>
    <alternativeName>
        <fullName evidence="7">Glutamine phosphoribosylpyrophosphate amidotransferase</fullName>
        <shortName evidence="7">GPATase</shortName>
    </alternativeName>
</protein>
<reference evidence="13" key="2">
    <citation type="journal article" date="2021" name="PeerJ">
        <title>Extensive microbial diversity within the chicken gut microbiome revealed by metagenomics and culture.</title>
        <authorList>
            <person name="Gilroy R."/>
            <person name="Ravi A."/>
            <person name="Getino M."/>
            <person name="Pursley I."/>
            <person name="Horton D.L."/>
            <person name="Alikhan N.F."/>
            <person name="Baker D."/>
            <person name="Gharbi K."/>
            <person name="Hall N."/>
            <person name="Watson M."/>
            <person name="Adriaenssens E.M."/>
            <person name="Foster-Nyarko E."/>
            <person name="Jarju S."/>
            <person name="Secka A."/>
            <person name="Antonio M."/>
            <person name="Oren A."/>
            <person name="Chaudhuri R.R."/>
            <person name="La Ragione R."/>
            <person name="Hildebrand F."/>
            <person name="Pallen M.J."/>
        </authorList>
    </citation>
    <scope>NUCLEOTIDE SEQUENCE</scope>
    <source>
        <strain evidence="13">10037</strain>
    </source>
</reference>
<keyword evidence="4 7" id="KW-0808">Transferase</keyword>
<keyword evidence="7 10" id="KW-0479">Metal-binding</keyword>
<keyword evidence="7 11" id="KW-0408">Iron</keyword>
<dbReference type="GO" id="GO:0006189">
    <property type="term" value="P:'de novo' IMP biosynthetic process"/>
    <property type="evidence" value="ECO:0007669"/>
    <property type="project" value="UniProtKB-UniRule"/>
</dbReference>
<feature type="active site" description="Nucleophile" evidence="7 9">
    <location>
        <position position="38"/>
    </location>
</feature>
<comment type="caution">
    <text evidence="13">The sequence shown here is derived from an EMBL/GenBank/DDBJ whole genome shotgun (WGS) entry which is preliminary data.</text>
</comment>
<dbReference type="InterPro" id="IPR000836">
    <property type="entry name" value="PRTase_dom"/>
</dbReference>
<comment type="cofactor">
    <cofactor evidence="7 11">
        <name>[4Fe-4S] cluster</name>
        <dbReference type="ChEBI" id="CHEBI:49883"/>
    </cofactor>
    <text evidence="7 11">Binds 1 [4Fe-4S] cluster per subunit.</text>
</comment>
<dbReference type="EMBL" id="JADIME010000002">
    <property type="protein sequence ID" value="MBO8464399.1"/>
    <property type="molecule type" value="Genomic_DNA"/>
</dbReference>
<dbReference type="Proteomes" id="UP000823597">
    <property type="component" value="Unassembled WGS sequence"/>
</dbReference>
<keyword evidence="6 7" id="KW-0315">Glutamine amidotransferase</keyword>
<dbReference type="InterPro" id="IPR029055">
    <property type="entry name" value="Ntn_hydrolases_N"/>
</dbReference>
<dbReference type="AlphaFoldDB" id="A0A9D9I1R0"/>
<dbReference type="PANTHER" id="PTHR11907">
    <property type="entry name" value="AMIDOPHOSPHORIBOSYLTRANSFERASE"/>
    <property type="match status" value="1"/>
</dbReference>
<evidence type="ECO:0000256" key="11">
    <source>
        <dbReference type="PIRSR" id="PIRSR000485-3"/>
    </source>
</evidence>
<feature type="binding site" evidence="7 10">
    <location>
        <position position="382"/>
    </location>
    <ligand>
        <name>Mg(2+)</name>
        <dbReference type="ChEBI" id="CHEBI:18420"/>
    </ligand>
</feature>
<evidence type="ECO:0000256" key="3">
    <source>
        <dbReference type="ARBA" id="ARBA00022676"/>
    </source>
</evidence>
<evidence type="ECO:0000256" key="10">
    <source>
        <dbReference type="PIRSR" id="PIRSR000485-2"/>
    </source>
</evidence>
<reference evidence="13" key="1">
    <citation type="submission" date="2020-10" db="EMBL/GenBank/DDBJ databases">
        <authorList>
            <person name="Gilroy R."/>
        </authorList>
    </citation>
    <scope>NUCLEOTIDE SEQUENCE</scope>
    <source>
        <strain evidence="13">10037</strain>
    </source>
</reference>
<comment type="catalytic activity">
    <reaction evidence="7 8">
        <text>5-phospho-beta-D-ribosylamine + L-glutamate + diphosphate = 5-phospho-alpha-D-ribose 1-diphosphate + L-glutamine + H2O</text>
        <dbReference type="Rhea" id="RHEA:14905"/>
        <dbReference type="ChEBI" id="CHEBI:15377"/>
        <dbReference type="ChEBI" id="CHEBI:29985"/>
        <dbReference type="ChEBI" id="CHEBI:33019"/>
        <dbReference type="ChEBI" id="CHEBI:58017"/>
        <dbReference type="ChEBI" id="CHEBI:58359"/>
        <dbReference type="ChEBI" id="CHEBI:58681"/>
        <dbReference type="EC" id="2.4.2.14"/>
    </reaction>
</comment>
<dbReference type="InterPro" id="IPR029057">
    <property type="entry name" value="PRTase-like"/>
</dbReference>
<dbReference type="GO" id="GO:0000287">
    <property type="term" value="F:magnesium ion binding"/>
    <property type="evidence" value="ECO:0007669"/>
    <property type="project" value="UniProtKB-UniRule"/>
</dbReference>
<dbReference type="InterPro" id="IPR005854">
    <property type="entry name" value="PurF"/>
</dbReference>
<dbReference type="Pfam" id="PF13537">
    <property type="entry name" value="GATase_7"/>
    <property type="match status" value="1"/>
</dbReference>
<evidence type="ECO:0000313" key="13">
    <source>
        <dbReference type="EMBL" id="MBO8464399.1"/>
    </source>
</evidence>
<evidence type="ECO:0000256" key="4">
    <source>
        <dbReference type="ARBA" id="ARBA00022679"/>
    </source>
</evidence>
<dbReference type="Gene3D" id="3.60.20.10">
    <property type="entry name" value="Glutamine Phosphoribosylpyrophosphate, subunit 1, domain 1"/>
    <property type="match status" value="1"/>
</dbReference>
<keyword evidence="5 7" id="KW-0658">Purine biosynthesis</keyword>
<evidence type="ECO:0000256" key="2">
    <source>
        <dbReference type="ARBA" id="ARBA00010138"/>
    </source>
</evidence>
<feature type="binding site" evidence="7 11">
    <location>
        <position position="468"/>
    </location>
    <ligand>
        <name>[4Fe-4S] cluster</name>
        <dbReference type="ChEBI" id="CHEBI:49883"/>
    </ligand>
</feature>
<evidence type="ECO:0000256" key="6">
    <source>
        <dbReference type="ARBA" id="ARBA00022962"/>
    </source>
</evidence>
<dbReference type="GO" id="GO:0051539">
    <property type="term" value="F:4 iron, 4 sulfur cluster binding"/>
    <property type="evidence" value="ECO:0007669"/>
    <property type="project" value="UniProtKB-KW"/>
</dbReference>